<proteinExistence type="predicted"/>
<dbReference type="AlphaFoldDB" id="A0A942TDT4"/>
<accession>A0A942TDT4</accession>
<keyword evidence="3" id="KW-1185">Reference proteome</keyword>
<evidence type="ECO:0000313" key="2">
    <source>
        <dbReference type="EMBL" id="MBS4194652.1"/>
    </source>
</evidence>
<keyword evidence="1" id="KW-0472">Membrane</keyword>
<name>A0A942TDT4_9BACI</name>
<reference evidence="2 3" key="1">
    <citation type="submission" date="2021-05" db="EMBL/GenBank/DDBJ databases">
        <title>Novel Bacillus species.</title>
        <authorList>
            <person name="Liu G."/>
        </authorList>
    </citation>
    <scope>NUCLEOTIDE SEQUENCE [LARGE SCALE GENOMIC DNA]</scope>
    <source>
        <strain evidence="3">FJAT-49780</strain>
    </source>
</reference>
<organism evidence="2 3">
    <name type="scientific">Lederbergia citri</name>
    <dbReference type="NCBI Taxonomy" id="2833580"/>
    <lineage>
        <taxon>Bacteria</taxon>
        <taxon>Bacillati</taxon>
        <taxon>Bacillota</taxon>
        <taxon>Bacilli</taxon>
        <taxon>Bacillales</taxon>
        <taxon>Bacillaceae</taxon>
        <taxon>Lederbergia</taxon>
    </lineage>
</organism>
<gene>
    <name evidence="2" type="ORF">KHA97_06140</name>
</gene>
<evidence type="ECO:0000313" key="3">
    <source>
        <dbReference type="Proteomes" id="UP000681414"/>
    </source>
</evidence>
<dbReference type="EMBL" id="JAGYPG010000001">
    <property type="protein sequence ID" value="MBS4194652.1"/>
    <property type="molecule type" value="Genomic_DNA"/>
</dbReference>
<dbReference type="RefSeq" id="WP_213123817.1">
    <property type="nucleotide sequence ID" value="NZ_JAGYPG010000001.1"/>
</dbReference>
<keyword evidence="1" id="KW-0812">Transmembrane</keyword>
<protein>
    <submittedName>
        <fullName evidence="2">Uncharacterized protein</fullName>
    </submittedName>
</protein>
<dbReference type="Proteomes" id="UP000681414">
    <property type="component" value="Unassembled WGS sequence"/>
</dbReference>
<comment type="caution">
    <text evidence="2">The sequence shown here is derived from an EMBL/GenBank/DDBJ whole genome shotgun (WGS) entry which is preliminary data.</text>
</comment>
<feature type="transmembrane region" description="Helical" evidence="1">
    <location>
        <begin position="41"/>
        <end position="59"/>
    </location>
</feature>
<sequence>MHPLMRYRGEHVEVRDHHGRVHRGIIDGDPSTGGIFLISPFNRVFIPFFAIAFVFSFRLRRRIF</sequence>
<evidence type="ECO:0000256" key="1">
    <source>
        <dbReference type="SAM" id="Phobius"/>
    </source>
</evidence>
<keyword evidence="1" id="KW-1133">Transmembrane helix</keyword>